<reference evidence="1" key="1">
    <citation type="submission" date="2018-02" db="EMBL/GenBank/DDBJ databases">
        <title>Rhizophora mucronata_Transcriptome.</title>
        <authorList>
            <person name="Meera S.P."/>
            <person name="Sreeshan A."/>
            <person name="Augustine A."/>
        </authorList>
    </citation>
    <scope>NUCLEOTIDE SEQUENCE</scope>
    <source>
        <tissue evidence="1">Leaf</tissue>
    </source>
</reference>
<organism evidence="1">
    <name type="scientific">Rhizophora mucronata</name>
    <name type="common">Asiatic mangrove</name>
    <dbReference type="NCBI Taxonomy" id="61149"/>
    <lineage>
        <taxon>Eukaryota</taxon>
        <taxon>Viridiplantae</taxon>
        <taxon>Streptophyta</taxon>
        <taxon>Embryophyta</taxon>
        <taxon>Tracheophyta</taxon>
        <taxon>Spermatophyta</taxon>
        <taxon>Magnoliopsida</taxon>
        <taxon>eudicotyledons</taxon>
        <taxon>Gunneridae</taxon>
        <taxon>Pentapetalae</taxon>
        <taxon>rosids</taxon>
        <taxon>fabids</taxon>
        <taxon>Malpighiales</taxon>
        <taxon>Rhizophoraceae</taxon>
        <taxon>Rhizophora</taxon>
    </lineage>
</organism>
<protein>
    <submittedName>
        <fullName evidence="1">Uncharacterized protein</fullName>
    </submittedName>
</protein>
<dbReference type="EMBL" id="GGEC01063105">
    <property type="protein sequence ID" value="MBX43589.1"/>
    <property type="molecule type" value="Transcribed_RNA"/>
</dbReference>
<proteinExistence type="predicted"/>
<evidence type="ECO:0000313" key="1">
    <source>
        <dbReference type="EMBL" id="MBX43589.1"/>
    </source>
</evidence>
<sequence length="10" mass="1216">MQATQQRRVV</sequence>
<accession>A0A2P2NM77</accession>
<name>A0A2P2NM77_RHIMU</name>